<evidence type="ECO:0000313" key="2">
    <source>
        <dbReference type="EMBL" id="AGH44043.1"/>
    </source>
</evidence>
<sequence>MKNDSSSKPRYYLGASFIMFLGLTYNIIEQDLFGSGVFLISSTVFLSLGIIKKTCDRKR</sequence>
<dbReference type="HOGENOM" id="CLU_2956455_0_0_6"/>
<name>M4RN60_9ALTE</name>
<protein>
    <submittedName>
        <fullName evidence="2">Uncharacterized protein</fullName>
    </submittedName>
</protein>
<dbReference type="PATRIC" id="fig|1129794.4.peg.1915"/>
<dbReference type="STRING" id="1129794.C427_1934"/>
<dbReference type="EMBL" id="CP003837">
    <property type="protein sequence ID" value="AGH44043.1"/>
    <property type="molecule type" value="Genomic_DNA"/>
</dbReference>
<dbReference type="OrthoDB" id="9900765at2"/>
<keyword evidence="1" id="KW-0812">Transmembrane</keyword>
<dbReference type="AlphaFoldDB" id="M4RN60"/>
<keyword evidence="1" id="KW-1133">Transmembrane helix</keyword>
<keyword evidence="3" id="KW-1185">Reference proteome</keyword>
<keyword evidence="1" id="KW-0472">Membrane</keyword>
<accession>M4RN60</accession>
<evidence type="ECO:0000313" key="3">
    <source>
        <dbReference type="Proteomes" id="UP000011864"/>
    </source>
</evidence>
<evidence type="ECO:0000256" key="1">
    <source>
        <dbReference type="SAM" id="Phobius"/>
    </source>
</evidence>
<proteinExistence type="predicted"/>
<dbReference type="eggNOG" id="ENOG502ZQBY">
    <property type="taxonomic scope" value="Bacteria"/>
</dbReference>
<feature type="transmembrane region" description="Helical" evidence="1">
    <location>
        <begin position="12"/>
        <end position="28"/>
    </location>
</feature>
<organism evidence="2 3">
    <name type="scientific">Paraglaciecola psychrophila 170</name>
    <dbReference type="NCBI Taxonomy" id="1129794"/>
    <lineage>
        <taxon>Bacteria</taxon>
        <taxon>Pseudomonadati</taxon>
        <taxon>Pseudomonadota</taxon>
        <taxon>Gammaproteobacteria</taxon>
        <taxon>Alteromonadales</taxon>
        <taxon>Alteromonadaceae</taxon>
        <taxon>Paraglaciecola</taxon>
    </lineage>
</organism>
<feature type="transmembrane region" description="Helical" evidence="1">
    <location>
        <begin position="34"/>
        <end position="51"/>
    </location>
</feature>
<reference evidence="2 3" key="1">
    <citation type="journal article" date="2013" name="Genome Announc.">
        <title>Complete Genome Sequence of Glaciecola psychrophila Strain 170T.</title>
        <authorList>
            <person name="Yin J."/>
            <person name="Chen J."/>
            <person name="Liu G."/>
            <person name="Yu Y."/>
            <person name="Song L."/>
            <person name="Wang X."/>
            <person name="Qu X."/>
        </authorList>
    </citation>
    <scope>NUCLEOTIDE SEQUENCE [LARGE SCALE GENOMIC DNA]</scope>
    <source>
        <strain evidence="2 3">170</strain>
    </source>
</reference>
<dbReference type="Proteomes" id="UP000011864">
    <property type="component" value="Chromosome"/>
</dbReference>
<dbReference type="RefSeq" id="WP_015430653.1">
    <property type="nucleotide sequence ID" value="NC_020514.1"/>
</dbReference>
<gene>
    <name evidence="2" type="ORF">C427_1934</name>
</gene>
<dbReference type="KEGG" id="gps:C427_1934"/>